<dbReference type="AlphaFoldDB" id="A0A9X1WBG0"/>
<dbReference type="Gene3D" id="3.30.470.20">
    <property type="entry name" value="ATP-grasp fold, B domain"/>
    <property type="match status" value="1"/>
</dbReference>
<dbReference type="Pfam" id="PF08443">
    <property type="entry name" value="RimK"/>
    <property type="match status" value="1"/>
</dbReference>
<evidence type="ECO:0000259" key="3">
    <source>
        <dbReference type="PROSITE" id="PS50975"/>
    </source>
</evidence>
<dbReference type="EMBL" id="JAJNNZ010000003">
    <property type="protein sequence ID" value="MCJ2376058.1"/>
    <property type="molecule type" value="Genomic_DNA"/>
</dbReference>
<dbReference type="GO" id="GO:0046872">
    <property type="term" value="F:metal ion binding"/>
    <property type="evidence" value="ECO:0007669"/>
    <property type="project" value="InterPro"/>
</dbReference>
<keyword evidence="5" id="KW-1185">Reference proteome</keyword>
<dbReference type="PROSITE" id="PS50975">
    <property type="entry name" value="ATP_GRASP"/>
    <property type="match status" value="1"/>
</dbReference>
<dbReference type="Proteomes" id="UP001139488">
    <property type="component" value="Unassembled WGS sequence"/>
</dbReference>
<evidence type="ECO:0000256" key="2">
    <source>
        <dbReference type="PROSITE-ProRule" id="PRU00409"/>
    </source>
</evidence>
<dbReference type="InterPro" id="IPR013651">
    <property type="entry name" value="ATP-grasp_RimK-type"/>
</dbReference>
<protein>
    <recommendedName>
        <fullName evidence="3">ATP-grasp domain-containing protein</fullName>
    </recommendedName>
</protein>
<dbReference type="PANTHER" id="PTHR21621:SF0">
    <property type="entry name" value="BETA-CITRYLGLUTAMATE SYNTHASE B-RELATED"/>
    <property type="match status" value="1"/>
</dbReference>
<proteinExistence type="predicted"/>
<dbReference type="GO" id="GO:0005737">
    <property type="term" value="C:cytoplasm"/>
    <property type="evidence" value="ECO:0007669"/>
    <property type="project" value="TreeGrafter"/>
</dbReference>
<gene>
    <name evidence="4" type="ORF">LNL84_04345</name>
</gene>
<evidence type="ECO:0000313" key="5">
    <source>
        <dbReference type="Proteomes" id="UP001139488"/>
    </source>
</evidence>
<keyword evidence="1" id="KW-0464">Manganese</keyword>
<dbReference type="PANTHER" id="PTHR21621">
    <property type="entry name" value="RIBOSOMAL PROTEIN S6 MODIFICATION PROTEIN"/>
    <property type="match status" value="1"/>
</dbReference>
<dbReference type="GO" id="GO:0009432">
    <property type="term" value="P:SOS response"/>
    <property type="evidence" value="ECO:0007669"/>
    <property type="project" value="TreeGrafter"/>
</dbReference>
<evidence type="ECO:0000313" key="4">
    <source>
        <dbReference type="EMBL" id="MCJ2376058.1"/>
    </source>
</evidence>
<comment type="caution">
    <text evidence="4">The sequence shown here is derived from an EMBL/GenBank/DDBJ whole genome shotgun (WGS) entry which is preliminary data.</text>
</comment>
<dbReference type="GO" id="GO:0005524">
    <property type="term" value="F:ATP binding"/>
    <property type="evidence" value="ECO:0007669"/>
    <property type="project" value="UniProtKB-UniRule"/>
</dbReference>
<evidence type="ECO:0000256" key="1">
    <source>
        <dbReference type="ARBA" id="ARBA00023211"/>
    </source>
</evidence>
<organism evidence="4 5">
    <name type="scientific">Vibrio gelatinilyticus</name>
    <dbReference type="NCBI Taxonomy" id="2893468"/>
    <lineage>
        <taxon>Bacteria</taxon>
        <taxon>Pseudomonadati</taxon>
        <taxon>Pseudomonadota</taxon>
        <taxon>Gammaproteobacteria</taxon>
        <taxon>Vibrionales</taxon>
        <taxon>Vibrionaceae</taxon>
        <taxon>Vibrio</taxon>
    </lineage>
</organism>
<keyword evidence="2" id="KW-0067">ATP-binding</keyword>
<dbReference type="SUPFAM" id="SSF56059">
    <property type="entry name" value="Glutathione synthetase ATP-binding domain-like"/>
    <property type="match status" value="1"/>
</dbReference>
<feature type="domain" description="ATP-grasp" evidence="3">
    <location>
        <begin position="111"/>
        <end position="297"/>
    </location>
</feature>
<sequence>MDYIVRELNRKNIPFYRLNTENISAAKCRIGHLHIDDWSIDNISGQDIKAAYFRRPGSPFDKLEQHYSSNVSRYLSLEWHAFLKSLYGRLEGKWLNSPNDISLAEDKPKQLLLAKQVGFSVPDNTITNDVIPALKLFNEKPLIAKPLKQALIEEESEKVIFTNQVENLELEDEESLKASPVIFQQEIAKACDLRVTVVGKNVFAVSIDSQVNEKTKVDWRKGGELHLKHEVVELPEEVKSYCVELTHLLGLKFGAIDLIRDATGKHWFLEINPNGQWAWIENQTRSPISQKIVEELISIGESN</sequence>
<dbReference type="GO" id="GO:0018169">
    <property type="term" value="F:ribosomal S6-glutamic acid ligase activity"/>
    <property type="evidence" value="ECO:0007669"/>
    <property type="project" value="TreeGrafter"/>
</dbReference>
<name>A0A9X1WBG0_9VIBR</name>
<dbReference type="RefSeq" id="WP_244355453.1">
    <property type="nucleotide sequence ID" value="NZ_JAJNNZ010000003.1"/>
</dbReference>
<keyword evidence="2" id="KW-0547">Nucleotide-binding</keyword>
<accession>A0A9X1WBG0</accession>
<reference evidence="4" key="1">
    <citation type="submission" date="2021-11" db="EMBL/GenBank/DDBJ databases">
        <title>Vibrio ZSDE26 sp. nov. and Vibrio ZSDZ34 sp. nov., isolated from coastal seawater in Qingdao.</title>
        <authorList>
            <person name="Zhang P."/>
        </authorList>
    </citation>
    <scope>NUCLEOTIDE SEQUENCE</scope>
    <source>
        <strain evidence="4">ZSDZ34</strain>
    </source>
</reference>
<dbReference type="InterPro" id="IPR011761">
    <property type="entry name" value="ATP-grasp"/>
</dbReference>